<evidence type="ECO:0000313" key="2">
    <source>
        <dbReference type="Proteomes" id="UP000593571"/>
    </source>
</evidence>
<dbReference type="EMBL" id="JACASE010000008">
    <property type="protein sequence ID" value="KAF6440984.1"/>
    <property type="molecule type" value="Genomic_DNA"/>
</dbReference>
<reference evidence="1 2" key="1">
    <citation type="journal article" date="2020" name="Nature">
        <title>Six reference-quality genomes reveal evolution of bat adaptations.</title>
        <authorList>
            <person name="Jebb D."/>
            <person name="Huang Z."/>
            <person name="Pippel M."/>
            <person name="Hughes G.M."/>
            <person name="Lavrichenko K."/>
            <person name="Devanna P."/>
            <person name="Winkler S."/>
            <person name="Jermiin L.S."/>
            <person name="Skirmuntt E.C."/>
            <person name="Katzourakis A."/>
            <person name="Burkitt-Gray L."/>
            <person name="Ray D.A."/>
            <person name="Sullivan K.A.M."/>
            <person name="Roscito J.G."/>
            <person name="Kirilenko B.M."/>
            <person name="Davalos L.M."/>
            <person name="Corthals A.P."/>
            <person name="Power M.L."/>
            <person name="Jones G."/>
            <person name="Ransome R.D."/>
            <person name="Dechmann D.K.N."/>
            <person name="Locatelli A.G."/>
            <person name="Puechmaille S.J."/>
            <person name="Fedrigo O."/>
            <person name="Jarvis E.D."/>
            <person name="Hiller M."/>
            <person name="Vernes S.C."/>
            <person name="Myers E.W."/>
            <person name="Teeling E.C."/>
        </authorList>
    </citation>
    <scope>NUCLEOTIDE SEQUENCE [LARGE SCALE GENOMIC DNA]</scope>
    <source>
        <strain evidence="1">MRouAeg1</strain>
        <tissue evidence="1">Muscle</tissue>
    </source>
</reference>
<dbReference type="Proteomes" id="UP000593571">
    <property type="component" value="Unassembled WGS sequence"/>
</dbReference>
<keyword evidence="2" id="KW-1185">Reference proteome</keyword>
<name>A0A7J8EZS0_ROUAE</name>
<dbReference type="PANTHER" id="PTHR25952:SF255">
    <property type="entry name" value="LINE-1 RETROTRANSPOSABLE ELEMENT ORF2 PROTEIN"/>
    <property type="match status" value="1"/>
</dbReference>
<evidence type="ECO:0000313" key="1">
    <source>
        <dbReference type="EMBL" id="KAF6440984.1"/>
    </source>
</evidence>
<protein>
    <submittedName>
        <fullName evidence="1">Uncharacterized protein</fullName>
    </submittedName>
</protein>
<dbReference type="PANTHER" id="PTHR25952">
    <property type="entry name" value="ENDO/EXONUCLEASE/PHOSPHATASE DOMAIN-CONTAINING PROTEIN"/>
    <property type="match status" value="1"/>
</dbReference>
<organism evidence="1 2">
    <name type="scientific">Rousettus aegyptiacus</name>
    <name type="common">Egyptian fruit bat</name>
    <name type="synonym">Pteropus aegyptiacus</name>
    <dbReference type="NCBI Taxonomy" id="9407"/>
    <lineage>
        <taxon>Eukaryota</taxon>
        <taxon>Metazoa</taxon>
        <taxon>Chordata</taxon>
        <taxon>Craniata</taxon>
        <taxon>Vertebrata</taxon>
        <taxon>Euteleostomi</taxon>
        <taxon>Mammalia</taxon>
        <taxon>Eutheria</taxon>
        <taxon>Laurasiatheria</taxon>
        <taxon>Chiroptera</taxon>
        <taxon>Yinpterochiroptera</taxon>
        <taxon>Pteropodoidea</taxon>
        <taxon>Pteropodidae</taxon>
        <taxon>Rousettinae</taxon>
        <taxon>Rousettus</taxon>
    </lineage>
</organism>
<accession>A0A7J8EZS0</accession>
<dbReference type="AlphaFoldDB" id="A0A7J8EZS0"/>
<gene>
    <name evidence="1" type="ORF">HJG63_012215</name>
</gene>
<dbReference type="InterPro" id="IPR053179">
    <property type="entry name" value="LINE-1_ORF2_RT/EN"/>
</dbReference>
<proteinExistence type="predicted"/>
<sequence>MMNFQKEKLRKFYLQLHIKYRGIKLIKVKDLLSENYKSLKKEMEEDTNKGKHILCSWVERLNIINMAILTKAIYRFNAIPIKISMAFFRALEQIILKFIWNHKRHQIATAILRKQSWSITIPDIKLYYKTTVIKTAWDWHKNRYIDPWTE</sequence>
<comment type="caution">
    <text evidence="1">The sequence shown here is derived from an EMBL/GenBank/DDBJ whole genome shotgun (WGS) entry which is preliminary data.</text>
</comment>